<dbReference type="Pfam" id="PF02415">
    <property type="entry name" value="Chlam_PMP"/>
    <property type="match status" value="5"/>
</dbReference>
<dbReference type="Gene3D" id="2.160.20.10">
    <property type="entry name" value="Single-stranded right-handed beta-helix, Pectin lyase-like"/>
    <property type="match status" value="1"/>
</dbReference>
<evidence type="ECO:0000256" key="6">
    <source>
        <dbReference type="ARBA" id="ARBA00023136"/>
    </source>
</evidence>
<dbReference type="InterPro" id="IPR011050">
    <property type="entry name" value="Pectin_lyase_fold/virulence"/>
</dbReference>
<dbReference type="InterPro" id="IPR003368">
    <property type="entry name" value="POMP_repeat"/>
</dbReference>
<gene>
    <name evidence="9" type="ORF">M9Y10_016052</name>
</gene>
<dbReference type="InterPro" id="IPR006626">
    <property type="entry name" value="PbH1"/>
</dbReference>
<keyword evidence="7" id="KW-0998">Cell outer membrane</keyword>
<evidence type="ECO:0000256" key="3">
    <source>
        <dbReference type="ARBA" id="ARBA00004613"/>
    </source>
</evidence>
<dbReference type="SUPFAM" id="SSF51126">
    <property type="entry name" value="Pectin lyase-like"/>
    <property type="match status" value="6"/>
</dbReference>
<keyword evidence="4" id="KW-0964">Secreted</keyword>
<dbReference type="PANTHER" id="PTHR11319:SF35">
    <property type="entry name" value="OUTER MEMBRANE PROTEIN PMPC-RELATED"/>
    <property type="match status" value="1"/>
</dbReference>
<evidence type="ECO:0000256" key="1">
    <source>
        <dbReference type="ARBA" id="ARBA00004196"/>
    </source>
</evidence>
<evidence type="ECO:0000256" key="2">
    <source>
        <dbReference type="ARBA" id="ARBA00004442"/>
    </source>
</evidence>
<dbReference type="NCBIfam" id="TIGR01376">
    <property type="entry name" value="POMP_repeat"/>
    <property type="match status" value="2"/>
</dbReference>
<dbReference type="EMBL" id="JAPFFF010000020">
    <property type="protein sequence ID" value="KAK8857646.1"/>
    <property type="molecule type" value="Genomic_DNA"/>
</dbReference>
<dbReference type="SMART" id="SM00710">
    <property type="entry name" value="PbH1"/>
    <property type="match status" value="12"/>
</dbReference>
<sequence>MIYIFFAIFHSLISKDHLNGFVKSDCPGKPSEDFFYITEDTAFTSDSKYYGCDLAPNKRTGGASCIVQVYSSVFKGIVNENINGGAIYIKFIAKTTVTGQCIINDCKFIECKGLNGGGVYYEGIKRDTLSFDLFGCTFQGNNAIESGGAINFIVVSANVSNCTFINNICNGNGLDIYFKCAEKKSGVESFDPLKIQYCVFERSLKDVVKPLFYLDWITDLTDFVFSYNNITVPNLDASQRIYLFGISLSSTKGGTFVAESNVISPSTSYVANAESEVLRKINVSISFIDSPNQPPPDVPEGCPLPPAKYEKLTDKYAPTTGVNLYGCKDYIERRIDVQQSLLYLYSCTFHNIVSDSKGGAIMLTINYDGTPEGSIVINNCTFSDCKGLEGGALFIETKESVRFLNVTESVFENNEATSIGGAIYFHSTYATFDKCTFTNNIAATHGSDLYFYVYEEEDTEYPFLVENCKFTHDKEYTAEKTASLIYLFWRPQSDFYFNKNEIRIKENSNAFLFGSNEDVTTGNLSCKNNCLIPSNRYICKEYPILYNKLKGGFSTSCDPNAPAGPSECPAPPAEDYFDLVYGMDSTLKNVTLYGCNIKTSKFVGGASCALLVYSSTFKSIGNIDSNGGAIYISITTAKTIERVSQIQNCSFTECKSKAGGAIYIKITRSDRSANVENCTFTNNQAESTGGAIFFDIVYSDVKRCIFIDNNAKTSGNDIHYQTSERTSTSNPLSIQYCRFQRSSKENSLSLIYLHMKPASDVEFSYNNITLPRSIVAERTYLFAELSEGTGGVFKAESNFIAPKTSYVVDSSSVLNDKIVNTSFFESPDQPPPEVPEGCPLPPKSYEDLSEGLERFDGINIYGCQLSIESRIDAEISLLYLYSCTFHNIVSDSKGGAIMLTINKDGAPEGSIVINNCTFGDCKGLEGGALFIETKESVRFLNVTESVFENNEATSIGGAIYFHSTYATFDKCTFTNNIAATHGSDLYFYVYEEEDTEYPFLVENCKFTHDKEYTAEKTASLIYLFWRPQSDFYFNKNEIRIKENSNAFLFGSNEDVTTGNLSCKNNCLIPSNRYICKEYPILYNKLKGGFSTSCDPNAPAGPSECPAPPAEDYFDLVYGMDSTLKNVTLYGCNIKTSKFVGGASCALLVYSSTFKSIGNIDSNGGAIYISITTAKTIERVSQIQNCSFTECKSKAGGAIYIKITRSDRSANVENCTFTNNQAESTGGAIFFDIVYSDVKRCIFIDNNAKTSGNDIHYQTSERTSTSNPLSIQYCRFQRSSKENSLSLIYLHMKPASDVEFSYNNITLPRSIVAERTYLFAELSEGTGGVFKAESNFIAPKTSYVVDSSSVLNDKIVNTSFFESPDQPPPEVPEGCPLPPKSYEDLSEGLERFDGINIYGCQLSIESRIDAEISLLYLYSCTFHNIVSDSKGGAIMLTINKDGAPEGSIVINNCTFSDCKGLEGGALFIETKESVRFLNVTESVFENNEATSIGGAIYFHSTYATFDKCTFTNNIAATHGSDLYFYVYEEEDTEYPFLVENCKFTHDKEYTAEKTASLIYLFWRPQSDFYFNKNEIRIKENSNAFLFGSNEDVTTGNLSCKNNCLIPSNRYICKENQNLEDRVIKGFSDYCDPQSDIIIKDKETCTIDDHCQNINKDSIYAHVNIILSEFNKFIHDDNGGAVHMINTGLTIIDAKFDQCESRSAGGGGIYIYNDIEIPNKIILQKLNFNECKAVFGGAIYIYSSNEVTPALIDGCNFIGNSLNEGATSDLKGGSSIYLTTAGISEIVHCKFRKNTGKGGGCRINRDLSEKPKNNEDVGLLRLLNHMNEISNSRILISDCSFEIDENSECSVFLQGSVNDMKTEIKDCSFTGNLGKNAHHIDGQSVSKKKSNLQVSSCKFSSDKSGAVNSQFLEIDTTKQVFNLMTEKVKKNSTFNVRVLAVAAEVFCIVATVAFIVKKRNEARMQAYDITLMTDENEKSN</sequence>
<dbReference type="PANTHER" id="PTHR11319">
    <property type="entry name" value="G PROTEIN-COUPLED RECEPTOR-RELATED"/>
    <property type="match status" value="1"/>
</dbReference>
<keyword evidence="10" id="KW-1185">Reference proteome</keyword>
<keyword evidence="8" id="KW-1133">Transmembrane helix</keyword>
<evidence type="ECO:0008006" key="11">
    <source>
        <dbReference type="Google" id="ProtNLM"/>
    </source>
</evidence>
<comment type="caution">
    <text evidence="9">The sequence shown here is derived from an EMBL/GenBank/DDBJ whole genome shotgun (WGS) entry which is preliminary data.</text>
</comment>
<evidence type="ECO:0000256" key="4">
    <source>
        <dbReference type="ARBA" id="ARBA00022525"/>
    </source>
</evidence>
<name>A0ABR2I5G9_9EUKA</name>
<keyword evidence="5" id="KW-0732">Signal</keyword>
<protein>
    <recommendedName>
        <fullName evidence="11">Right handed beta helix domain-containing protein</fullName>
    </recommendedName>
</protein>
<keyword evidence="6 8" id="KW-0472">Membrane</keyword>
<reference evidence="9 10" key="1">
    <citation type="submission" date="2024-04" db="EMBL/GenBank/DDBJ databases">
        <title>Tritrichomonas musculus Genome.</title>
        <authorList>
            <person name="Alves-Ferreira E."/>
            <person name="Grigg M."/>
            <person name="Lorenzi H."/>
            <person name="Galac M."/>
        </authorList>
    </citation>
    <scope>NUCLEOTIDE SEQUENCE [LARGE SCALE GENOMIC DNA]</scope>
    <source>
        <strain evidence="9 10">EAF2021</strain>
    </source>
</reference>
<organism evidence="9 10">
    <name type="scientific">Tritrichomonas musculus</name>
    <dbReference type="NCBI Taxonomy" id="1915356"/>
    <lineage>
        <taxon>Eukaryota</taxon>
        <taxon>Metamonada</taxon>
        <taxon>Parabasalia</taxon>
        <taxon>Tritrichomonadida</taxon>
        <taxon>Tritrichomonadidae</taxon>
        <taxon>Tritrichomonas</taxon>
    </lineage>
</organism>
<evidence type="ECO:0000256" key="8">
    <source>
        <dbReference type="SAM" id="Phobius"/>
    </source>
</evidence>
<dbReference type="InterPro" id="IPR012334">
    <property type="entry name" value="Pectin_lyas_fold"/>
</dbReference>
<comment type="subcellular location">
    <subcellularLocation>
        <location evidence="1">Cell envelope</location>
    </subcellularLocation>
    <subcellularLocation>
        <location evidence="2">Cell outer membrane</location>
    </subcellularLocation>
    <subcellularLocation>
        <location evidence="3">Secreted</location>
    </subcellularLocation>
</comment>
<evidence type="ECO:0000256" key="5">
    <source>
        <dbReference type="ARBA" id="ARBA00022729"/>
    </source>
</evidence>
<evidence type="ECO:0000256" key="7">
    <source>
        <dbReference type="ARBA" id="ARBA00023237"/>
    </source>
</evidence>
<proteinExistence type="predicted"/>
<evidence type="ECO:0000313" key="10">
    <source>
        <dbReference type="Proteomes" id="UP001470230"/>
    </source>
</evidence>
<dbReference type="Proteomes" id="UP001470230">
    <property type="component" value="Unassembled WGS sequence"/>
</dbReference>
<evidence type="ECO:0000313" key="9">
    <source>
        <dbReference type="EMBL" id="KAK8857646.1"/>
    </source>
</evidence>
<feature type="transmembrane region" description="Helical" evidence="8">
    <location>
        <begin position="1932"/>
        <end position="1954"/>
    </location>
</feature>
<accession>A0ABR2I5G9</accession>
<keyword evidence="8" id="KW-0812">Transmembrane</keyword>